<dbReference type="InterPro" id="IPR001466">
    <property type="entry name" value="Beta-lactam-related"/>
</dbReference>
<dbReference type="Gene3D" id="3.40.710.10">
    <property type="entry name" value="DD-peptidase/beta-lactamase superfamily"/>
    <property type="match status" value="1"/>
</dbReference>
<dbReference type="SUPFAM" id="SSF56601">
    <property type="entry name" value="beta-lactamase/transpeptidase-like"/>
    <property type="match status" value="1"/>
</dbReference>
<evidence type="ECO:0000313" key="3">
    <source>
        <dbReference type="Proteomes" id="UP000595197"/>
    </source>
</evidence>
<gene>
    <name evidence="2" type="ORF">IGS68_17295</name>
</gene>
<protein>
    <submittedName>
        <fullName evidence="2">Beta-lactamase family protein</fullName>
    </submittedName>
</protein>
<reference evidence="2" key="1">
    <citation type="submission" date="2021-02" db="EMBL/GenBank/DDBJ databases">
        <title>Skermanella TT6 skin isolate.</title>
        <authorList>
            <person name="Lee K."/>
            <person name="Ganzorig M."/>
        </authorList>
    </citation>
    <scope>NUCLEOTIDE SEQUENCE</scope>
    <source>
        <strain evidence="2">TT6</strain>
    </source>
</reference>
<dbReference type="EMBL" id="CP067420">
    <property type="protein sequence ID" value="QQP92488.1"/>
    <property type="molecule type" value="Genomic_DNA"/>
</dbReference>
<dbReference type="PANTHER" id="PTHR46825">
    <property type="entry name" value="D-ALANYL-D-ALANINE-CARBOXYPEPTIDASE/ENDOPEPTIDASE AMPH"/>
    <property type="match status" value="1"/>
</dbReference>
<sequence length="338" mass="35428">MEAALKEISTRFATGAGRAGVAIIHGADRWSGTVGRDGAVAERSGRYLLYSFTKTLMAAAALRLVDRGRLDLDHLLEEPAVPGSIAGGITLRQLLHHDGGLADYGGIPEYNAAVKAGQEPWSDDEYWSRTGAGRRLFEPGRGWAYSNIGYMLVRRILCRETGLGFGAMLADLVFKPLGVTDAFVPVTRADLEGLDLGPSRYLGNGGPPVPVAARYHPGWVSHGVAAATPDAAACLLHGILAGTLLPRPLLDLMTAARRVADPMPGRPWIEPGYGLGLMVELAPGGSGAAGHTGSGPGCSPAVFHFRGKRQPLTICVITGGEDVGQAETMAVAASSRFP</sequence>
<feature type="domain" description="Beta-lactamase-related" evidence="1">
    <location>
        <begin position="20"/>
        <end position="305"/>
    </location>
</feature>
<dbReference type="Pfam" id="PF00144">
    <property type="entry name" value="Beta-lactamase"/>
    <property type="match status" value="1"/>
</dbReference>
<dbReference type="InterPro" id="IPR050491">
    <property type="entry name" value="AmpC-like"/>
</dbReference>
<evidence type="ECO:0000259" key="1">
    <source>
        <dbReference type="Pfam" id="PF00144"/>
    </source>
</evidence>
<accession>A0ABX7BDL9</accession>
<organism evidence="2 3">
    <name type="scientific">Skermanella cutis</name>
    <dbReference type="NCBI Taxonomy" id="2775420"/>
    <lineage>
        <taxon>Bacteria</taxon>
        <taxon>Pseudomonadati</taxon>
        <taxon>Pseudomonadota</taxon>
        <taxon>Alphaproteobacteria</taxon>
        <taxon>Rhodospirillales</taxon>
        <taxon>Azospirillaceae</taxon>
        <taxon>Skermanella</taxon>
    </lineage>
</organism>
<dbReference type="InterPro" id="IPR012338">
    <property type="entry name" value="Beta-lactam/transpept-like"/>
</dbReference>
<name>A0ABX7BDL9_9PROT</name>
<proteinExistence type="predicted"/>
<dbReference type="PANTHER" id="PTHR46825:SF7">
    <property type="entry name" value="D-ALANYL-D-ALANINE CARBOXYPEPTIDASE"/>
    <property type="match status" value="1"/>
</dbReference>
<keyword evidence="3" id="KW-1185">Reference proteome</keyword>
<dbReference type="Proteomes" id="UP000595197">
    <property type="component" value="Chromosome"/>
</dbReference>
<evidence type="ECO:0000313" key="2">
    <source>
        <dbReference type="EMBL" id="QQP92488.1"/>
    </source>
</evidence>